<organism evidence="3 4">
    <name type="scientific">Aspergillus cavernicola</name>
    <dbReference type="NCBI Taxonomy" id="176166"/>
    <lineage>
        <taxon>Eukaryota</taxon>
        <taxon>Fungi</taxon>
        <taxon>Dikarya</taxon>
        <taxon>Ascomycota</taxon>
        <taxon>Pezizomycotina</taxon>
        <taxon>Eurotiomycetes</taxon>
        <taxon>Eurotiomycetidae</taxon>
        <taxon>Eurotiales</taxon>
        <taxon>Aspergillaceae</taxon>
        <taxon>Aspergillus</taxon>
        <taxon>Aspergillus subgen. Nidulantes</taxon>
    </lineage>
</organism>
<comment type="caution">
    <text evidence="3">The sequence shown here is derived from an EMBL/GenBank/DDBJ whole genome shotgun (WGS) entry which is preliminary data.</text>
</comment>
<sequence>MSTGLSKWAGKFTHIRFMVPHKRNSPLTRLTKSLITMNRHSESSKDVQQKGRQSRREKRRQARLDNIEATDESSDEANHIDVGRRVPREPIDRLVAVITFLGSYNNEVEQIEGALGDLLKKDERIQSLSATVRELQRSKNEESRMVEEEQGRLKELESRLNDQETSLKHARQTLDQESKQLKEEKQQFQAEERAKYDKAIAAEKKRLENESQKQIKQNEKVAAEKLEQAAKQVRQLQDQASNLTEAKDNAETTLALFRARTKELEDQQKELESRYKTQDCPLSEFEGELSKIHESLKAIAHAYFGELPPEDSDIDQAQRILRDSDQIFQFVPLTASNASKYLRVRAAESVIAKAICRSIWQPFGGSRMSLSPEQIYPFVQISEALARQDRRKESLWRYLTLQGLDIAALPDIRDNTVDNQLALPEAQRLLDVLRVLVPQQKHKDFESDLKQLLTECVHFWNKAKRDSCMIKFDTEPPQLCNSGWLSEPCLELDNVEDDIKQERNIVQAWCLFPRVTFIPIDKEPKTVTGSAVFSDCPAFHEGSYELRRQEEEFTKFKRKFARQLSISKRRE</sequence>
<evidence type="ECO:0000256" key="1">
    <source>
        <dbReference type="SAM" id="Coils"/>
    </source>
</evidence>
<gene>
    <name evidence="3" type="ORF">BDW59DRAFT_164986</name>
</gene>
<evidence type="ECO:0000313" key="3">
    <source>
        <dbReference type="EMBL" id="KAL2819658.1"/>
    </source>
</evidence>
<feature type="coiled-coil region" evidence="1">
    <location>
        <begin position="118"/>
        <end position="274"/>
    </location>
</feature>
<name>A0ABR4HYB5_9EURO</name>
<dbReference type="Proteomes" id="UP001610335">
    <property type="component" value="Unassembled WGS sequence"/>
</dbReference>
<dbReference type="EMBL" id="JBFXLS010000075">
    <property type="protein sequence ID" value="KAL2819658.1"/>
    <property type="molecule type" value="Genomic_DNA"/>
</dbReference>
<evidence type="ECO:0000256" key="2">
    <source>
        <dbReference type="SAM" id="MobiDB-lite"/>
    </source>
</evidence>
<feature type="compositionally biased region" description="Basic and acidic residues" evidence="2">
    <location>
        <begin position="39"/>
        <end position="49"/>
    </location>
</feature>
<accession>A0ABR4HYB5</accession>
<evidence type="ECO:0000313" key="4">
    <source>
        <dbReference type="Proteomes" id="UP001610335"/>
    </source>
</evidence>
<reference evidence="3 4" key="1">
    <citation type="submission" date="2024-07" db="EMBL/GenBank/DDBJ databases">
        <title>Section-level genome sequencing and comparative genomics of Aspergillus sections Usti and Cavernicolus.</title>
        <authorList>
            <consortium name="Lawrence Berkeley National Laboratory"/>
            <person name="Nybo J.L."/>
            <person name="Vesth T.C."/>
            <person name="Theobald S."/>
            <person name="Frisvad J.C."/>
            <person name="Larsen T.O."/>
            <person name="Kjaerboelling I."/>
            <person name="Rothschild-Mancinelli K."/>
            <person name="Lyhne E.K."/>
            <person name="Kogle M.E."/>
            <person name="Barry K."/>
            <person name="Clum A."/>
            <person name="Na H."/>
            <person name="Ledsgaard L."/>
            <person name="Lin J."/>
            <person name="Lipzen A."/>
            <person name="Kuo A."/>
            <person name="Riley R."/>
            <person name="Mondo S."/>
            <person name="LaButti K."/>
            <person name="Haridas S."/>
            <person name="Pangalinan J."/>
            <person name="Salamov A.A."/>
            <person name="Simmons B.A."/>
            <person name="Magnuson J.K."/>
            <person name="Chen J."/>
            <person name="Drula E."/>
            <person name="Henrissat B."/>
            <person name="Wiebenga A."/>
            <person name="Lubbers R.J."/>
            <person name="Gomes A.C."/>
            <person name="Makela M.R."/>
            <person name="Stajich J."/>
            <person name="Grigoriev I.V."/>
            <person name="Mortensen U.H."/>
            <person name="De vries R.P."/>
            <person name="Baker S.E."/>
            <person name="Andersen M.R."/>
        </authorList>
    </citation>
    <scope>NUCLEOTIDE SEQUENCE [LARGE SCALE GENOMIC DNA]</scope>
    <source>
        <strain evidence="3 4">CBS 600.67</strain>
    </source>
</reference>
<feature type="region of interest" description="Disordered" evidence="2">
    <location>
        <begin position="37"/>
        <end position="80"/>
    </location>
</feature>
<protein>
    <submittedName>
        <fullName evidence="3">Uncharacterized protein</fullName>
    </submittedName>
</protein>
<feature type="compositionally biased region" description="Basic residues" evidence="2">
    <location>
        <begin position="52"/>
        <end position="61"/>
    </location>
</feature>
<keyword evidence="1" id="KW-0175">Coiled coil</keyword>
<proteinExistence type="predicted"/>
<keyword evidence="4" id="KW-1185">Reference proteome</keyword>